<gene>
    <name evidence="9" type="ORF">ACFSBX_04920</name>
</gene>
<keyword evidence="7" id="KW-0472">Membrane</keyword>
<evidence type="ECO:0000256" key="5">
    <source>
        <dbReference type="ARBA" id="ARBA00022777"/>
    </source>
</evidence>
<dbReference type="SMART" id="SM00388">
    <property type="entry name" value="HisKA"/>
    <property type="match status" value="1"/>
</dbReference>
<keyword evidence="7" id="KW-1133">Transmembrane helix</keyword>
<dbReference type="CDD" id="cd00075">
    <property type="entry name" value="HATPase"/>
    <property type="match status" value="1"/>
</dbReference>
<dbReference type="EMBL" id="JBHUDK010000004">
    <property type="protein sequence ID" value="MFD1598297.1"/>
    <property type="molecule type" value="Genomic_DNA"/>
</dbReference>
<evidence type="ECO:0000256" key="7">
    <source>
        <dbReference type="SAM" id="Phobius"/>
    </source>
</evidence>
<keyword evidence="9" id="KW-0067">ATP-binding</keyword>
<dbReference type="Proteomes" id="UP001597085">
    <property type="component" value="Unassembled WGS sequence"/>
</dbReference>
<dbReference type="InterPro" id="IPR031621">
    <property type="entry name" value="HisKA_7TM"/>
</dbReference>
<keyword evidence="4" id="KW-0808">Transferase</keyword>
<evidence type="ECO:0000256" key="1">
    <source>
        <dbReference type="ARBA" id="ARBA00000085"/>
    </source>
</evidence>
<name>A0ABD6CMC2_9EURY</name>
<feature type="transmembrane region" description="Helical" evidence="7">
    <location>
        <begin position="86"/>
        <end position="110"/>
    </location>
</feature>
<dbReference type="CDD" id="cd00082">
    <property type="entry name" value="HisKA"/>
    <property type="match status" value="1"/>
</dbReference>
<dbReference type="PANTHER" id="PTHR43711:SF1">
    <property type="entry name" value="HISTIDINE KINASE 1"/>
    <property type="match status" value="1"/>
</dbReference>
<evidence type="ECO:0000313" key="10">
    <source>
        <dbReference type="Proteomes" id="UP001597085"/>
    </source>
</evidence>
<dbReference type="Gene3D" id="3.30.450.20">
    <property type="entry name" value="PAS domain"/>
    <property type="match status" value="1"/>
</dbReference>
<dbReference type="InterPro" id="IPR005467">
    <property type="entry name" value="His_kinase_dom"/>
</dbReference>
<evidence type="ECO:0000256" key="6">
    <source>
        <dbReference type="ARBA" id="ARBA00023012"/>
    </source>
</evidence>
<dbReference type="InterPro" id="IPR036890">
    <property type="entry name" value="HATPase_C_sf"/>
</dbReference>
<feature type="transmembrane region" description="Helical" evidence="7">
    <location>
        <begin position="122"/>
        <end position="143"/>
    </location>
</feature>
<feature type="transmembrane region" description="Helical" evidence="7">
    <location>
        <begin position="163"/>
        <end position="183"/>
    </location>
</feature>
<dbReference type="InterPro" id="IPR004358">
    <property type="entry name" value="Sig_transdc_His_kin-like_C"/>
</dbReference>
<proteinExistence type="predicted"/>
<dbReference type="Gene3D" id="1.10.287.130">
    <property type="match status" value="1"/>
</dbReference>
<dbReference type="PANTHER" id="PTHR43711">
    <property type="entry name" value="TWO-COMPONENT HISTIDINE KINASE"/>
    <property type="match status" value="1"/>
</dbReference>
<dbReference type="InterPro" id="IPR003661">
    <property type="entry name" value="HisK_dim/P_dom"/>
</dbReference>
<evidence type="ECO:0000259" key="8">
    <source>
        <dbReference type="PROSITE" id="PS50109"/>
    </source>
</evidence>
<keyword evidence="6" id="KW-0902">Two-component regulatory system</keyword>
<dbReference type="Gene3D" id="3.30.565.10">
    <property type="entry name" value="Histidine kinase-like ATPase, C-terminal domain"/>
    <property type="match status" value="1"/>
</dbReference>
<comment type="caution">
    <text evidence="9">The sequence shown here is derived from an EMBL/GenBank/DDBJ whole genome shotgun (WGS) entry which is preliminary data.</text>
</comment>
<protein>
    <recommendedName>
        <fullName evidence="2">histidine kinase</fullName>
        <ecNumber evidence="2">2.7.13.3</ecNumber>
    </recommendedName>
</protein>
<dbReference type="InterPro" id="IPR050736">
    <property type="entry name" value="Sensor_HK_Regulatory"/>
</dbReference>
<evidence type="ECO:0000256" key="3">
    <source>
        <dbReference type="ARBA" id="ARBA00022553"/>
    </source>
</evidence>
<keyword evidence="9" id="KW-0547">Nucleotide-binding</keyword>
<dbReference type="GO" id="GO:0000160">
    <property type="term" value="P:phosphorelay signal transduction system"/>
    <property type="evidence" value="ECO:0007669"/>
    <property type="project" value="UniProtKB-KW"/>
</dbReference>
<dbReference type="PRINTS" id="PR00344">
    <property type="entry name" value="BCTRLSENSOR"/>
</dbReference>
<feature type="transmembrane region" description="Helical" evidence="7">
    <location>
        <begin position="56"/>
        <end position="74"/>
    </location>
</feature>
<dbReference type="InterPro" id="IPR036097">
    <property type="entry name" value="HisK_dim/P_sf"/>
</dbReference>
<dbReference type="RefSeq" id="WP_256422556.1">
    <property type="nucleotide sequence ID" value="NZ_JANHDI010000013.1"/>
</dbReference>
<keyword evidence="7" id="KW-0812">Transmembrane</keyword>
<dbReference type="GO" id="GO:0005524">
    <property type="term" value="F:ATP binding"/>
    <property type="evidence" value="ECO:0007669"/>
    <property type="project" value="UniProtKB-KW"/>
</dbReference>
<dbReference type="Pfam" id="PF02518">
    <property type="entry name" value="HATPase_c"/>
    <property type="match status" value="1"/>
</dbReference>
<feature type="transmembrane region" description="Helical" evidence="7">
    <location>
        <begin position="24"/>
        <end position="44"/>
    </location>
</feature>
<dbReference type="SMART" id="SM00387">
    <property type="entry name" value="HATPase_c"/>
    <property type="match status" value="1"/>
</dbReference>
<feature type="domain" description="Histidine kinase" evidence="8">
    <location>
        <begin position="363"/>
        <end position="560"/>
    </location>
</feature>
<evidence type="ECO:0000313" key="9">
    <source>
        <dbReference type="EMBL" id="MFD1598297.1"/>
    </source>
</evidence>
<evidence type="ECO:0000256" key="2">
    <source>
        <dbReference type="ARBA" id="ARBA00012438"/>
    </source>
</evidence>
<evidence type="ECO:0000256" key="4">
    <source>
        <dbReference type="ARBA" id="ARBA00022679"/>
    </source>
</evidence>
<reference evidence="9 10" key="1">
    <citation type="journal article" date="2019" name="Int. J. Syst. Evol. Microbiol.">
        <title>The Global Catalogue of Microorganisms (GCM) 10K type strain sequencing project: providing services to taxonomists for standard genome sequencing and annotation.</title>
        <authorList>
            <consortium name="The Broad Institute Genomics Platform"/>
            <consortium name="The Broad Institute Genome Sequencing Center for Infectious Disease"/>
            <person name="Wu L."/>
            <person name="Ma J."/>
        </authorList>
    </citation>
    <scope>NUCLEOTIDE SEQUENCE [LARGE SCALE GENOMIC DNA]</scope>
    <source>
        <strain evidence="9 10">CGMCC 1.12121</strain>
    </source>
</reference>
<dbReference type="PROSITE" id="PS50109">
    <property type="entry name" value="HIS_KIN"/>
    <property type="match status" value="1"/>
</dbReference>
<feature type="transmembrane region" description="Helical" evidence="7">
    <location>
        <begin position="222"/>
        <end position="241"/>
    </location>
</feature>
<keyword evidence="5" id="KW-0418">Kinase</keyword>
<feature type="transmembrane region" description="Helical" evidence="7">
    <location>
        <begin position="195"/>
        <end position="216"/>
    </location>
</feature>
<dbReference type="AlphaFoldDB" id="A0ABD6CMC2"/>
<dbReference type="Pfam" id="PF00512">
    <property type="entry name" value="HisKA"/>
    <property type="match status" value="1"/>
</dbReference>
<sequence>MPLPANGGAQQGRMLSLSYSSALYGAYVFAFAAAAVACLAMLPRTRHIEHEDTRRGLFWLLVTSGGWAAAHVGYLTMPTVGLQYTFYVIGLVVGIASVGPWLYFCAAYTGRSVHRDPAVRRAFLVVFLAIVAVKLTNPVHNWYFVAESAVVPFAYLEINHRAFHWIAMGLAYSLAFVGFFMLFELFVRVNSDTRPLFVLIGLTGIPVVLDVAGAVSPAVLDITYSSIGVAAFAVGVFSLYFDRFQFVRVAGETDDPIVVVDGGGKVRDYNRRAEGLFPSLADSIDEPLAEFVPRLADVLDRKKSILEIEDGETTRYYNVSSNPFTTGGAETGQSIVLSDVTHREQYRQELEAKNEKLEQFASIVSHDLRNPLQVAKGRTDLAIEDGNTEHLEPVVRAHERMEQLIEEMLTLAREGVSIDETERVDLAGLARRSWGMIAGGQASLSIDDDVDVTVSADPERLQQLFENLFRNAIEHGGDDVVVSVGPLEEGDGFYVEDDGAGIPEEDRDEVFEAGYTTSDDGTGFGLAIVSEIVDAHEWEIRATEAASGGARFEIRTASEYAQE</sequence>
<dbReference type="GO" id="GO:0004673">
    <property type="term" value="F:protein histidine kinase activity"/>
    <property type="evidence" value="ECO:0007669"/>
    <property type="project" value="UniProtKB-EC"/>
</dbReference>
<dbReference type="InterPro" id="IPR003594">
    <property type="entry name" value="HATPase_dom"/>
</dbReference>
<dbReference type="SUPFAM" id="SSF47384">
    <property type="entry name" value="Homodimeric domain of signal transducing histidine kinase"/>
    <property type="match status" value="1"/>
</dbReference>
<keyword evidence="3" id="KW-0597">Phosphoprotein</keyword>
<dbReference type="EC" id="2.7.13.3" evidence="2"/>
<comment type="catalytic activity">
    <reaction evidence="1">
        <text>ATP + protein L-histidine = ADP + protein N-phospho-L-histidine.</text>
        <dbReference type="EC" id="2.7.13.3"/>
    </reaction>
</comment>
<keyword evidence="10" id="KW-1185">Reference proteome</keyword>
<accession>A0ABD6CMC2</accession>
<dbReference type="SUPFAM" id="SSF55874">
    <property type="entry name" value="ATPase domain of HSP90 chaperone/DNA topoisomerase II/histidine kinase"/>
    <property type="match status" value="1"/>
</dbReference>
<dbReference type="Pfam" id="PF16927">
    <property type="entry name" value="HisKA_7TM"/>
    <property type="match status" value="1"/>
</dbReference>
<organism evidence="9 10">
    <name type="scientific">Halobellus rarus</name>
    <dbReference type="NCBI Taxonomy" id="1126237"/>
    <lineage>
        <taxon>Archaea</taxon>
        <taxon>Methanobacteriati</taxon>
        <taxon>Methanobacteriota</taxon>
        <taxon>Stenosarchaea group</taxon>
        <taxon>Halobacteria</taxon>
        <taxon>Halobacteriales</taxon>
        <taxon>Haloferacaceae</taxon>
        <taxon>Halobellus</taxon>
    </lineage>
</organism>